<proteinExistence type="predicted"/>
<reference evidence="1" key="1">
    <citation type="submission" date="2014-11" db="EMBL/GenBank/DDBJ databases">
        <authorList>
            <person name="Amaro Gonzalez C."/>
        </authorList>
    </citation>
    <scope>NUCLEOTIDE SEQUENCE</scope>
</reference>
<name>A0A0E9S4X4_ANGAN</name>
<protein>
    <submittedName>
        <fullName evidence="1">Uncharacterized protein</fullName>
    </submittedName>
</protein>
<dbReference type="EMBL" id="GBXM01072098">
    <property type="protein sequence ID" value="JAH36479.1"/>
    <property type="molecule type" value="Transcribed_RNA"/>
</dbReference>
<dbReference type="AlphaFoldDB" id="A0A0E9S4X4"/>
<sequence length="25" mass="3024">MHLMLNIWCQTNEQFIEDCKVDNKA</sequence>
<accession>A0A0E9S4X4</accession>
<reference evidence="1" key="2">
    <citation type="journal article" date="2015" name="Fish Shellfish Immunol.">
        <title>Early steps in the European eel (Anguilla anguilla)-Vibrio vulnificus interaction in the gills: Role of the RtxA13 toxin.</title>
        <authorList>
            <person name="Callol A."/>
            <person name="Pajuelo D."/>
            <person name="Ebbesson L."/>
            <person name="Teles M."/>
            <person name="MacKenzie S."/>
            <person name="Amaro C."/>
        </authorList>
    </citation>
    <scope>NUCLEOTIDE SEQUENCE</scope>
</reference>
<organism evidence="1">
    <name type="scientific">Anguilla anguilla</name>
    <name type="common">European freshwater eel</name>
    <name type="synonym">Muraena anguilla</name>
    <dbReference type="NCBI Taxonomy" id="7936"/>
    <lineage>
        <taxon>Eukaryota</taxon>
        <taxon>Metazoa</taxon>
        <taxon>Chordata</taxon>
        <taxon>Craniata</taxon>
        <taxon>Vertebrata</taxon>
        <taxon>Euteleostomi</taxon>
        <taxon>Actinopterygii</taxon>
        <taxon>Neopterygii</taxon>
        <taxon>Teleostei</taxon>
        <taxon>Anguilliformes</taxon>
        <taxon>Anguillidae</taxon>
        <taxon>Anguilla</taxon>
    </lineage>
</organism>
<evidence type="ECO:0000313" key="1">
    <source>
        <dbReference type="EMBL" id="JAH36479.1"/>
    </source>
</evidence>